<organism evidence="1 2">
    <name type="scientific">Streptomyces dengpaensis</name>
    <dbReference type="NCBI Taxonomy" id="2049881"/>
    <lineage>
        <taxon>Bacteria</taxon>
        <taxon>Bacillati</taxon>
        <taxon>Actinomycetota</taxon>
        <taxon>Actinomycetes</taxon>
        <taxon>Kitasatosporales</taxon>
        <taxon>Streptomycetaceae</taxon>
        <taxon>Streptomyces</taxon>
    </lineage>
</organism>
<name>A0ABN5I452_9ACTN</name>
<sequence length="163" mass="17372">MPVGRTVSLRPAGQWWDAVRVPREIALVALGGLGRNTGAVIEDPGGGTLYWLVPAGQAADWQMPEGARIAVLSEAAHLAVPGPQRTAGPHWRIPPTRSNALTDPGQLHDALARAAAVVAKEPPDEAYKALCAHYDECPGCAHDTAPCTHGRQLRQAWVAVRWS</sequence>
<protein>
    <recommendedName>
        <fullName evidence="3">DUF1905 domain-containing protein</fullName>
    </recommendedName>
</protein>
<evidence type="ECO:0000313" key="1">
    <source>
        <dbReference type="EMBL" id="AVH57786.1"/>
    </source>
</evidence>
<dbReference type="Proteomes" id="UP000238413">
    <property type="component" value="Chromosome"/>
</dbReference>
<gene>
    <name evidence="1" type="ORF">C4B68_20685</name>
</gene>
<evidence type="ECO:0008006" key="3">
    <source>
        <dbReference type="Google" id="ProtNLM"/>
    </source>
</evidence>
<evidence type="ECO:0000313" key="2">
    <source>
        <dbReference type="Proteomes" id="UP000238413"/>
    </source>
</evidence>
<proteinExistence type="predicted"/>
<dbReference type="EMBL" id="CP026652">
    <property type="protein sequence ID" value="AVH57786.1"/>
    <property type="molecule type" value="Genomic_DNA"/>
</dbReference>
<reference evidence="1 2" key="1">
    <citation type="submission" date="2018-02" db="EMBL/GenBank/DDBJ databases">
        <title>Complete genome sequence of Streptomyces dengpaensis, the producer of angucyclines.</title>
        <authorList>
            <person name="Yumei L."/>
        </authorList>
    </citation>
    <scope>NUCLEOTIDE SEQUENCE [LARGE SCALE GENOMIC DNA]</scope>
    <source>
        <strain evidence="1 2">XZHG99</strain>
    </source>
</reference>
<accession>A0ABN5I452</accession>
<keyword evidence="2" id="KW-1185">Reference proteome</keyword>